<proteinExistence type="predicted"/>
<evidence type="ECO:0000313" key="2">
    <source>
        <dbReference type="Proteomes" id="UP000245712"/>
    </source>
</evidence>
<comment type="caution">
    <text evidence="1">The sequence shown here is derived from an EMBL/GenBank/DDBJ whole genome shotgun (WGS) entry which is preliminary data.</text>
</comment>
<dbReference type="RefSeq" id="WP_116609445.1">
    <property type="nucleotide sequence ID" value="NZ_QEOB01000001.1"/>
</dbReference>
<dbReference type="EMBL" id="QEOB01000001">
    <property type="protein sequence ID" value="PVX97676.1"/>
    <property type="molecule type" value="Genomic_DNA"/>
</dbReference>
<organism evidence="1 2">
    <name type="scientific">Paraburkholderia unamae</name>
    <dbReference type="NCBI Taxonomy" id="219649"/>
    <lineage>
        <taxon>Bacteria</taxon>
        <taxon>Pseudomonadati</taxon>
        <taxon>Pseudomonadota</taxon>
        <taxon>Betaproteobacteria</taxon>
        <taxon>Burkholderiales</taxon>
        <taxon>Burkholderiaceae</taxon>
        <taxon>Paraburkholderia</taxon>
    </lineage>
</organism>
<accession>A0ABX5KY10</accession>
<evidence type="ECO:0000313" key="1">
    <source>
        <dbReference type="EMBL" id="PVX97676.1"/>
    </source>
</evidence>
<evidence type="ECO:0008006" key="3">
    <source>
        <dbReference type="Google" id="ProtNLM"/>
    </source>
</evidence>
<sequence length="111" mass="12670">MNLPSTHHAGPRFKLGRIFATPDALEVIAKAHVSIIDLLIRHVRGDWGELSESDRQQNELSIEAGLRLLSNYHLLDQTRILVITEWDRSHTTIERLDEVVVTSRKTAPARR</sequence>
<protein>
    <recommendedName>
        <fullName evidence="3">Helix-turn-helix protein</fullName>
    </recommendedName>
</protein>
<name>A0ABX5KY10_9BURK</name>
<gene>
    <name evidence="1" type="ORF">C7402_101390</name>
</gene>
<dbReference type="Proteomes" id="UP000245712">
    <property type="component" value="Unassembled WGS sequence"/>
</dbReference>
<reference evidence="1 2" key="1">
    <citation type="submission" date="2018-05" db="EMBL/GenBank/DDBJ databases">
        <title>Genomic Encyclopedia of Type Strains, Phase IV (KMG-V): Genome sequencing to study the core and pangenomes of soil and plant-associated prokaryotes.</title>
        <authorList>
            <person name="Whitman W."/>
        </authorList>
    </citation>
    <scope>NUCLEOTIDE SEQUENCE [LARGE SCALE GENOMIC DNA]</scope>
    <source>
        <strain evidence="1 2">SCZa-39</strain>
    </source>
</reference>
<keyword evidence="2" id="KW-1185">Reference proteome</keyword>